<sequence>MNIMKPVGLKTFQEYATIVFLPYIKAQLANVKWLDIIWDVHRLDSLKSTTRVKLGKCVRRRVAATHSIPGNWQEFLRVDDNNTEFLAHQVMDNVPIEKEVYSTCGDHVLCFCVDRDVSTLAPCSHDTRKLLHDMDAVGKGYNQIMLRIVDTDVVVLAVSTVVLLENTQLWIVFGTGKHLRYIPAHQIATSLSAEKAHVLSMFHAFTGCNTASSFARKGKKTAFDSWKSFDAVTVFFARLVT</sequence>
<organism evidence="1 2">
    <name type="scientific">Petrolisthes manimaculis</name>
    <dbReference type="NCBI Taxonomy" id="1843537"/>
    <lineage>
        <taxon>Eukaryota</taxon>
        <taxon>Metazoa</taxon>
        <taxon>Ecdysozoa</taxon>
        <taxon>Arthropoda</taxon>
        <taxon>Crustacea</taxon>
        <taxon>Multicrustacea</taxon>
        <taxon>Malacostraca</taxon>
        <taxon>Eumalacostraca</taxon>
        <taxon>Eucarida</taxon>
        <taxon>Decapoda</taxon>
        <taxon>Pleocyemata</taxon>
        <taxon>Anomura</taxon>
        <taxon>Galatheoidea</taxon>
        <taxon>Porcellanidae</taxon>
        <taxon>Petrolisthes</taxon>
    </lineage>
</organism>
<dbReference type="EMBL" id="JAWZYT010002861">
    <property type="protein sequence ID" value="KAK4301558.1"/>
    <property type="molecule type" value="Genomic_DNA"/>
</dbReference>
<comment type="caution">
    <text evidence="1">The sequence shown here is derived from an EMBL/GenBank/DDBJ whole genome shotgun (WGS) entry which is preliminary data.</text>
</comment>
<evidence type="ECO:0000313" key="2">
    <source>
        <dbReference type="Proteomes" id="UP001292094"/>
    </source>
</evidence>
<protein>
    <submittedName>
        <fullName evidence="1">Uncharacterized protein</fullName>
    </submittedName>
</protein>
<accession>A0AAE1P4C9</accession>
<dbReference type="Proteomes" id="UP001292094">
    <property type="component" value="Unassembled WGS sequence"/>
</dbReference>
<name>A0AAE1P4C9_9EUCA</name>
<gene>
    <name evidence="1" type="ORF">Pmani_026336</name>
</gene>
<proteinExistence type="predicted"/>
<reference evidence="1" key="1">
    <citation type="submission" date="2023-11" db="EMBL/GenBank/DDBJ databases">
        <title>Genome assemblies of two species of porcelain crab, Petrolisthes cinctipes and Petrolisthes manimaculis (Anomura: Porcellanidae).</title>
        <authorList>
            <person name="Angst P."/>
        </authorList>
    </citation>
    <scope>NUCLEOTIDE SEQUENCE</scope>
    <source>
        <strain evidence="1">PB745_02</strain>
        <tissue evidence="1">Gill</tissue>
    </source>
</reference>
<dbReference type="AlphaFoldDB" id="A0AAE1P4C9"/>
<evidence type="ECO:0000313" key="1">
    <source>
        <dbReference type="EMBL" id="KAK4301558.1"/>
    </source>
</evidence>
<keyword evidence="2" id="KW-1185">Reference proteome</keyword>